<name>A0ABD6D7J1_9EURY</name>
<proteinExistence type="predicted"/>
<evidence type="ECO:0000313" key="2">
    <source>
        <dbReference type="EMBL" id="MFD1641322.1"/>
    </source>
</evidence>
<dbReference type="EMBL" id="JBHUDM010000001">
    <property type="protein sequence ID" value="MFD1641322.1"/>
    <property type="molecule type" value="Genomic_DNA"/>
</dbReference>
<organism evidence="2 3">
    <name type="scientific">Halohasta litorea</name>
    <dbReference type="NCBI Taxonomy" id="869891"/>
    <lineage>
        <taxon>Archaea</taxon>
        <taxon>Methanobacteriati</taxon>
        <taxon>Methanobacteriota</taxon>
        <taxon>Stenosarchaea group</taxon>
        <taxon>Halobacteria</taxon>
        <taxon>Halobacteriales</taxon>
        <taxon>Haloferacaceae</taxon>
        <taxon>Halohasta</taxon>
    </lineage>
</organism>
<sequence>MSDEIPVTADRPDSAISVTGTDHISIIGSNEEDTVDFYRDILGMPLVLRQPNLDDPSMTHLFFDTGDGRMVTFFVSDQPSNRGGQRPGIGAVHHLAFSVDPERFEETKAALDEEGIGYNEFDRGAFHSLYTTDHNGLVIELATDKYDIPDDRRGEALATAQRIRVAAGAAYVEDDHLAAALDELGIESEPVDLDEADSGVGGV</sequence>
<dbReference type="InterPro" id="IPR029068">
    <property type="entry name" value="Glyas_Bleomycin-R_OHBP_Dase"/>
</dbReference>
<accession>A0ABD6D7J1</accession>
<comment type="caution">
    <text evidence="2">The sequence shown here is derived from an EMBL/GenBank/DDBJ whole genome shotgun (WGS) entry which is preliminary data.</text>
</comment>
<dbReference type="PANTHER" id="PTHR36110">
    <property type="entry name" value="RING-CLEAVING DIOXYGENASE MHQE-RELATED"/>
    <property type="match status" value="1"/>
</dbReference>
<evidence type="ECO:0000313" key="3">
    <source>
        <dbReference type="Proteomes" id="UP001597052"/>
    </source>
</evidence>
<gene>
    <name evidence="2" type="ORF">ACFSBW_05460</name>
</gene>
<dbReference type="Pfam" id="PF00903">
    <property type="entry name" value="Glyoxalase"/>
    <property type="match status" value="1"/>
</dbReference>
<dbReference type="RefSeq" id="WP_256395023.1">
    <property type="nucleotide sequence ID" value="NZ_JANHDJ010000001.1"/>
</dbReference>
<dbReference type="InterPro" id="IPR052537">
    <property type="entry name" value="Extradiol_RC_dioxygenase"/>
</dbReference>
<dbReference type="PROSITE" id="PS51819">
    <property type="entry name" value="VOC"/>
    <property type="match status" value="1"/>
</dbReference>
<dbReference type="InterPro" id="IPR004360">
    <property type="entry name" value="Glyas_Fos-R_dOase_dom"/>
</dbReference>
<dbReference type="PANTHER" id="PTHR36110:SF4">
    <property type="entry name" value="RING-CLEAVING DIOXYGENASE MHQA-RELATED"/>
    <property type="match status" value="1"/>
</dbReference>
<dbReference type="AlphaFoldDB" id="A0ABD6D7J1"/>
<dbReference type="Proteomes" id="UP001597052">
    <property type="component" value="Unassembled WGS sequence"/>
</dbReference>
<evidence type="ECO:0000259" key="1">
    <source>
        <dbReference type="PROSITE" id="PS51819"/>
    </source>
</evidence>
<dbReference type="InterPro" id="IPR037523">
    <property type="entry name" value="VOC_core"/>
</dbReference>
<keyword evidence="3" id="KW-1185">Reference proteome</keyword>
<dbReference type="SUPFAM" id="SSF54593">
    <property type="entry name" value="Glyoxalase/Bleomycin resistance protein/Dihydroxybiphenyl dioxygenase"/>
    <property type="match status" value="1"/>
</dbReference>
<protein>
    <submittedName>
        <fullName evidence="2">VOC family protein</fullName>
    </submittedName>
</protein>
<feature type="domain" description="VOC" evidence="1">
    <location>
        <begin position="20"/>
        <end position="144"/>
    </location>
</feature>
<reference evidence="2 3" key="1">
    <citation type="journal article" date="2019" name="Int. J. Syst. Evol. Microbiol.">
        <title>The Global Catalogue of Microorganisms (GCM) 10K type strain sequencing project: providing services to taxonomists for standard genome sequencing and annotation.</title>
        <authorList>
            <consortium name="The Broad Institute Genomics Platform"/>
            <consortium name="The Broad Institute Genome Sequencing Center for Infectious Disease"/>
            <person name="Wu L."/>
            <person name="Ma J."/>
        </authorList>
    </citation>
    <scope>NUCLEOTIDE SEQUENCE [LARGE SCALE GENOMIC DNA]</scope>
    <source>
        <strain evidence="2 3">CGMCC 1.10593</strain>
    </source>
</reference>
<dbReference type="Gene3D" id="3.10.180.10">
    <property type="entry name" value="2,3-Dihydroxybiphenyl 1,2-Dioxygenase, domain 1"/>
    <property type="match status" value="1"/>
</dbReference>